<reference evidence="1" key="2">
    <citation type="submission" date="2020-09" db="EMBL/GenBank/DDBJ databases">
        <authorList>
            <person name="Sun Q."/>
            <person name="Ohkuma M."/>
        </authorList>
    </citation>
    <scope>NUCLEOTIDE SEQUENCE</scope>
    <source>
        <strain evidence="1">JCM 4335</strain>
    </source>
</reference>
<sequence>MLVLEFALHALMDLVPWLGGKALDRARSARRAAALRRGEAVTLRCRYRVPAHGPATHPGRLTVSRTGVTLDAPGARGVTLSGPVGGVSGGGRGGTVLTCTATSADGAGEKAELSLLTWDEETVRAVREALSASR</sequence>
<reference evidence="1" key="1">
    <citation type="journal article" date="2014" name="Int. J. Syst. Evol. Microbiol.">
        <title>Complete genome sequence of Corynebacterium casei LMG S-19264T (=DSM 44701T), isolated from a smear-ripened cheese.</title>
        <authorList>
            <consortium name="US DOE Joint Genome Institute (JGI-PGF)"/>
            <person name="Walter F."/>
            <person name="Albersmeier A."/>
            <person name="Kalinowski J."/>
            <person name="Ruckert C."/>
        </authorList>
    </citation>
    <scope>NUCLEOTIDE SEQUENCE</scope>
    <source>
        <strain evidence="1">JCM 4335</strain>
    </source>
</reference>
<dbReference type="RefSeq" id="WP_189534311.1">
    <property type="nucleotide sequence ID" value="NZ_BMSV01000006.1"/>
</dbReference>
<accession>A0A918B0N6</accession>
<evidence type="ECO:0000313" key="1">
    <source>
        <dbReference type="EMBL" id="GGQ11071.1"/>
    </source>
</evidence>
<keyword evidence="2" id="KW-1185">Reference proteome</keyword>
<proteinExistence type="predicted"/>
<comment type="caution">
    <text evidence="1">The sequence shown here is derived from an EMBL/GenBank/DDBJ whole genome shotgun (WGS) entry which is preliminary data.</text>
</comment>
<evidence type="ECO:0000313" key="2">
    <source>
        <dbReference type="Proteomes" id="UP000654123"/>
    </source>
</evidence>
<protein>
    <submittedName>
        <fullName evidence="1">Uncharacterized protein</fullName>
    </submittedName>
</protein>
<name>A0A918B0N6_9ACTN</name>
<organism evidence="1 2">
    <name type="scientific">Streptomyces roseolilacinus</name>
    <dbReference type="NCBI Taxonomy" id="66904"/>
    <lineage>
        <taxon>Bacteria</taxon>
        <taxon>Bacillati</taxon>
        <taxon>Actinomycetota</taxon>
        <taxon>Actinomycetes</taxon>
        <taxon>Kitasatosporales</taxon>
        <taxon>Streptomycetaceae</taxon>
        <taxon>Streptomyces</taxon>
    </lineage>
</organism>
<dbReference type="AlphaFoldDB" id="A0A918B0N6"/>
<gene>
    <name evidence="1" type="ORF">GCM10010249_31970</name>
</gene>
<dbReference type="EMBL" id="BMSV01000006">
    <property type="protein sequence ID" value="GGQ11071.1"/>
    <property type="molecule type" value="Genomic_DNA"/>
</dbReference>
<dbReference type="Proteomes" id="UP000654123">
    <property type="component" value="Unassembled WGS sequence"/>
</dbReference>